<dbReference type="AlphaFoldDB" id="A0A1Z5KS79"/>
<dbReference type="InParanoid" id="A0A1Z5KS79"/>
<evidence type="ECO:0000313" key="4">
    <source>
        <dbReference type="Proteomes" id="UP000198406"/>
    </source>
</evidence>
<comment type="caution">
    <text evidence="3">The sequence shown here is derived from an EMBL/GenBank/DDBJ whole genome shotgun (WGS) entry which is preliminary data.</text>
</comment>
<sequence>MSAVVPLNNRNSQLQSLNRSEPQNAFAGRGCLRAAVLSAYDLPLRDPPSHVSITVGNTVVCTGPPVQRHKDRNAFKFAAGSGLSEHSGNHVSVTLPLAQLYEQTAVIQLVYSNQPSQTLTTTYELKQLKIHEKTWLILPLSGAPETSGESHVKDDDDDDDDDDDTAPPTIRLQLVLEGPYRTEIAALLQLGNAWFGLVDAIEDNIKELLSKCPKVSLPDSKYFLIPAAPILSLLVVSLPILLGVLLVGLPMFLPLLVVVGSLLLCVAVVASGLYCSTSSGRSQVQVLFHPVVQAIVFTSWGQRLIYVTGPRPTPVNVAVAILPEHIWGKLIVSLIIDACGSASYLLPLVGEGFDIAWAPIQTILIMAMYDATSPNLKYLSFFEEILPLTDIIPSATLGWLIEYAYPSIAQGMGLQQ</sequence>
<feature type="compositionally biased region" description="Acidic residues" evidence="1">
    <location>
        <begin position="155"/>
        <end position="165"/>
    </location>
</feature>
<evidence type="ECO:0000256" key="2">
    <source>
        <dbReference type="SAM" id="Phobius"/>
    </source>
</evidence>
<keyword evidence="4" id="KW-1185">Reference proteome</keyword>
<gene>
    <name evidence="3" type="ORF">FisN_20Lh278</name>
</gene>
<keyword evidence="2" id="KW-0812">Transmembrane</keyword>
<accession>A0A1Z5KS79</accession>
<proteinExistence type="predicted"/>
<reference evidence="3 4" key="1">
    <citation type="journal article" date="2015" name="Plant Cell">
        <title>Oil accumulation by the oleaginous diatom Fistulifera solaris as revealed by the genome and transcriptome.</title>
        <authorList>
            <person name="Tanaka T."/>
            <person name="Maeda Y."/>
            <person name="Veluchamy A."/>
            <person name="Tanaka M."/>
            <person name="Abida H."/>
            <person name="Marechal E."/>
            <person name="Bowler C."/>
            <person name="Muto M."/>
            <person name="Sunaga Y."/>
            <person name="Tanaka M."/>
            <person name="Yoshino T."/>
            <person name="Taniguchi T."/>
            <person name="Fukuda Y."/>
            <person name="Nemoto M."/>
            <person name="Matsumoto M."/>
            <person name="Wong P.S."/>
            <person name="Aburatani S."/>
            <person name="Fujibuchi W."/>
        </authorList>
    </citation>
    <scope>NUCLEOTIDE SEQUENCE [LARGE SCALE GENOMIC DNA]</scope>
    <source>
        <strain evidence="3 4">JPCC DA0580</strain>
    </source>
</reference>
<name>A0A1Z5KS79_FISSO</name>
<keyword evidence="2" id="KW-1133">Transmembrane helix</keyword>
<feature type="transmembrane region" description="Helical" evidence="2">
    <location>
        <begin position="223"/>
        <end position="246"/>
    </location>
</feature>
<keyword evidence="2" id="KW-0472">Membrane</keyword>
<feature type="region of interest" description="Disordered" evidence="1">
    <location>
        <begin position="141"/>
        <end position="167"/>
    </location>
</feature>
<dbReference type="EMBL" id="BDSP01000283">
    <property type="protein sequence ID" value="GAX28952.1"/>
    <property type="molecule type" value="Genomic_DNA"/>
</dbReference>
<protein>
    <submittedName>
        <fullName evidence="3">Uncharacterized protein</fullName>
    </submittedName>
</protein>
<dbReference type="OrthoDB" id="192262at2759"/>
<evidence type="ECO:0000313" key="3">
    <source>
        <dbReference type="EMBL" id="GAX28952.1"/>
    </source>
</evidence>
<feature type="transmembrane region" description="Helical" evidence="2">
    <location>
        <begin position="252"/>
        <end position="274"/>
    </location>
</feature>
<dbReference type="Proteomes" id="UP000198406">
    <property type="component" value="Unassembled WGS sequence"/>
</dbReference>
<evidence type="ECO:0000256" key="1">
    <source>
        <dbReference type="SAM" id="MobiDB-lite"/>
    </source>
</evidence>
<organism evidence="3 4">
    <name type="scientific">Fistulifera solaris</name>
    <name type="common">Oleaginous diatom</name>
    <dbReference type="NCBI Taxonomy" id="1519565"/>
    <lineage>
        <taxon>Eukaryota</taxon>
        <taxon>Sar</taxon>
        <taxon>Stramenopiles</taxon>
        <taxon>Ochrophyta</taxon>
        <taxon>Bacillariophyta</taxon>
        <taxon>Bacillariophyceae</taxon>
        <taxon>Bacillariophycidae</taxon>
        <taxon>Naviculales</taxon>
        <taxon>Naviculaceae</taxon>
        <taxon>Fistulifera</taxon>
    </lineage>
</organism>